<dbReference type="SUPFAM" id="SSF50715">
    <property type="entry name" value="Ribosomal protein L25-like"/>
    <property type="match status" value="1"/>
</dbReference>
<dbReference type="GO" id="GO:0006886">
    <property type="term" value="P:intracellular protein transport"/>
    <property type="evidence" value="ECO:0007669"/>
    <property type="project" value="InterPro"/>
</dbReference>
<dbReference type="InterPro" id="IPR001412">
    <property type="entry name" value="aa-tRNA-synth_I_CS"/>
</dbReference>
<feature type="domain" description="Glutaminyl-tRNA synthetase class Ib non-specific RNA-binding" evidence="15">
    <location>
        <begin position="890"/>
        <end position="967"/>
    </location>
</feature>
<dbReference type="Pfam" id="PF04840">
    <property type="entry name" value="Vps16_C"/>
    <property type="match status" value="1"/>
</dbReference>
<accession>A0A0V1H409</accession>
<dbReference type="InterPro" id="IPR007639">
    <property type="entry name" value="Gln-tRNA-synth_Ib_RNA-bd_N"/>
</dbReference>
<reference evidence="18 19" key="1">
    <citation type="submission" date="2015-01" db="EMBL/GenBank/DDBJ databases">
        <title>Evolution of Trichinella species and genotypes.</title>
        <authorList>
            <person name="Korhonen P.K."/>
            <person name="Edoardo P."/>
            <person name="Giuseppe L.R."/>
            <person name="Gasser R.B."/>
        </authorList>
    </citation>
    <scope>NUCLEOTIDE SEQUENCE [LARGE SCALE GENOMIC DNA]</scope>
    <source>
        <strain evidence="18">ISS1029</strain>
    </source>
</reference>
<protein>
    <recommendedName>
        <fullName evidence="2">glutamine--tRNA ligase</fullName>
        <ecNumber evidence="2">6.1.1.18</ecNumber>
    </recommendedName>
    <alternativeName>
        <fullName evidence="8">Glutaminyl-tRNA synthetase</fullName>
    </alternativeName>
</protein>
<evidence type="ECO:0000259" key="16">
    <source>
        <dbReference type="Pfam" id="PF04840"/>
    </source>
</evidence>
<dbReference type="Gene3D" id="1.10.8.1290">
    <property type="entry name" value="Glutaminyl-tRNA synthetase, non-specific RNA binding region part 1, domain 1"/>
    <property type="match status" value="1"/>
</dbReference>
<dbReference type="InterPro" id="IPR050132">
    <property type="entry name" value="Gln/Glu-tRNA_Ligase"/>
</dbReference>
<dbReference type="PRINTS" id="PR00987">
    <property type="entry name" value="TRNASYNTHGLU"/>
</dbReference>
<dbReference type="Pfam" id="PF20974">
    <property type="entry name" value="tRNA-synt_1c_C2"/>
    <property type="match status" value="1"/>
</dbReference>
<evidence type="ECO:0000256" key="8">
    <source>
        <dbReference type="ARBA" id="ARBA00030466"/>
    </source>
</evidence>
<dbReference type="CDD" id="cd00807">
    <property type="entry name" value="GlnRS_core"/>
    <property type="match status" value="1"/>
</dbReference>
<dbReference type="InterPro" id="IPR014729">
    <property type="entry name" value="Rossmann-like_a/b/a_fold"/>
</dbReference>
<keyword evidence="11" id="KW-0472">Membrane</keyword>
<keyword evidence="11" id="KW-1133">Transmembrane helix</keyword>
<evidence type="ECO:0000256" key="2">
    <source>
        <dbReference type="ARBA" id="ARBA00012836"/>
    </source>
</evidence>
<dbReference type="Gene3D" id="1.10.10.2420">
    <property type="match status" value="1"/>
</dbReference>
<dbReference type="GO" id="GO:0004819">
    <property type="term" value="F:glutamine-tRNA ligase activity"/>
    <property type="evidence" value="ECO:0007669"/>
    <property type="project" value="UniProtKB-EC"/>
</dbReference>
<evidence type="ECO:0000256" key="10">
    <source>
        <dbReference type="SAM" id="MobiDB-lite"/>
    </source>
</evidence>
<dbReference type="InterPro" id="IPR042558">
    <property type="entry name" value="Gln-tRNA-synth_Ib_RNA-bd_N_1"/>
</dbReference>
<dbReference type="EC" id="6.1.1.18" evidence="2"/>
<evidence type="ECO:0000256" key="4">
    <source>
        <dbReference type="ARBA" id="ARBA00022741"/>
    </source>
</evidence>
<keyword evidence="5" id="KW-0067">ATP-binding</keyword>
<dbReference type="InterPro" id="IPR020056">
    <property type="entry name" value="Rbsml_bL25/Gln-tRNA_synth_N"/>
</dbReference>
<evidence type="ECO:0000256" key="1">
    <source>
        <dbReference type="ARBA" id="ARBA00005594"/>
    </source>
</evidence>
<gene>
    <name evidence="18" type="primary">ers-1</name>
    <name evidence="18" type="ORF">T11_18185</name>
</gene>
<dbReference type="GO" id="GO:0005829">
    <property type="term" value="C:cytosol"/>
    <property type="evidence" value="ECO:0007669"/>
    <property type="project" value="TreeGrafter"/>
</dbReference>
<dbReference type="Pfam" id="PF04558">
    <property type="entry name" value="tRNA_synt_1c_R1"/>
    <property type="match status" value="2"/>
</dbReference>
<dbReference type="Gene3D" id="2.40.240.10">
    <property type="entry name" value="Ribosomal Protein L25, Chain P"/>
    <property type="match status" value="2"/>
</dbReference>
<dbReference type="Pfam" id="PF00749">
    <property type="entry name" value="tRNA-synt_1c"/>
    <property type="match status" value="1"/>
</dbReference>
<keyword evidence="6" id="KW-0648">Protein biosynthesis</keyword>
<keyword evidence="11" id="KW-0812">Transmembrane</keyword>
<feature type="domain" description="Glutaminyl-tRNA synthetase class Ib non-specific RNA-binding" evidence="14">
    <location>
        <begin position="971"/>
        <end position="1058"/>
    </location>
</feature>
<dbReference type="InterPro" id="IPR007638">
    <property type="entry name" value="Gln-tRNA-synth_Ib_RNA-bd_2"/>
</dbReference>
<dbReference type="InterPro" id="IPR038132">
    <property type="entry name" value="Vps16_C_sf"/>
</dbReference>
<dbReference type="Gene3D" id="3.40.50.620">
    <property type="entry name" value="HUPs"/>
    <property type="match status" value="1"/>
</dbReference>
<dbReference type="OrthoDB" id="10250478at2759"/>
<dbReference type="SUPFAM" id="SSF52374">
    <property type="entry name" value="Nucleotidylyl transferase"/>
    <property type="match status" value="1"/>
</dbReference>
<evidence type="ECO:0000313" key="19">
    <source>
        <dbReference type="Proteomes" id="UP000055024"/>
    </source>
</evidence>
<dbReference type="PANTHER" id="PTHR43097:SF4">
    <property type="entry name" value="GLUTAMINE--TRNA LIGASE"/>
    <property type="match status" value="1"/>
</dbReference>
<dbReference type="PANTHER" id="PTHR43097">
    <property type="entry name" value="GLUTAMINE-TRNA LIGASE"/>
    <property type="match status" value="1"/>
</dbReference>
<evidence type="ECO:0000259" key="13">
    <source>
        <dbReference type="Pfam" id="PF03950"/>
    </source>
</evidence>
<dbReference type="EMBL" id="JYDP01000141">
    <property type="protein sequence ID" value="KRZ05335.1"/>
    <property type="molecule type" value="Genomic_DNA"/>
</dbReference>
<feature type="transmembrane region" description="Helical" evidence="11">
    <location>
        <begin position="12"/>
        <end position="34"/>
    </location>
</feature>
<evidence type="ECO:0000256" key="11">
    <source>
        <dbReference type="SAM" id="Phobius"/>
    </source>
</evidence>
<dbReference type="NCBIfam" id="TIGR00440">
    <property type="entry name" value="glnS"/>
    <property type="match status" value="1"/>
</dbReference>
<keyword evidence="4" id="KW-0547">Nucleotide-binding</keyword>
<dbReference type="InterPro" id="IPR049437">
    <property type="entry name" value="tRNA-synt_1c_C2"/>
</dbReference>
<feature type="transmembrane region" description="Helical" evidence="11">
    <location>
        <begin position="54"/>
        <end position="84"/>
    </location>
</feature>
<feature type="domain" description="Glutamyl/glutaminyl-tRNA synthetase class Ib anti-codon binding" evidence="13">
    <location>
        <begin position="1369"/>
        <end position="1470"/>
    </location>
</feature>
<dbReference type="PROSITE" id="PS00178">
    <property type="entry name" value="AA_TRNA_LIGASE_I"/>
    <property type="match status" value="1"/>
</dbReference>
<evidence type="ECO:0000259" key="15">
    <source>
        <dbReference type="Pfam" id="PF04558"/>
    </source>
</evidence>
<sequence>MKLKTFITPLHFSHITVICVPYGCYYIFTISSWLCNFSLVPLEKLFFVQYTEVFMKLQFIFCLIMSFNLFHFLMGVVSFMPVFVDDVHNELRNDSTVGHRLVSMLFLNFLADLLEEFDLNKLDFGSIDDEELGLLRNIFLLFFRKRSAIWQMAKFTFFKIIYLLWENLSISTSPSQNLEDARESSSSASICAFGQSDPQLPTHHYQTPGSNCNGVDEVDSNDGEVDLYQRTAFVSFKKCCGKLEQLRLANGSRPLIIPPLLKLESAESRQQRSLDEIAGSLRTNDRMKVTNRRRELATSESTVQYLVTISFMSGVSADVDDEFWNDSNVSSFCFDDFPSDTAKIIEEIGAELNKLDLNSIDDEELGLFSGDHLTNSFNDEASSVSNSQTPSDLRSISSETNEQRTTPLSVQATQPNSDDYKRLQAECSRLRSKWTELQCRLKQEKYYAPDFEETIGRLATGEIYIFQYYRRLSDKKKLLKTAIDFGDGDAICCVVLFLERTLSPVVFRQLLLEFPPAVSHYIFYLKQLSMHDKLSELLLSLGLVEQLAAVEVSRICSEKNAESKIALLRKALAGGVFSDPSLNEERIFLNSYADLLEHQLPIDAADNNARVEGNSKSKVSVVDSSVLETLMYCCRLHYELPSNSLASPLSIRNKFGLTEQQFDWIAIKALAERQQWSEIQKLLLRKGLFGKQKLKLPISCEQLLNVLYSNGATASVSSMSSNDITIYIDLFSDNQRKLMLAKKYKCHALVIKILIGLKDRLELLKYMATLSPSSVELSTAETARMAFADHNQLLSALGLSEDKIKETLRNETLTASLSNIANQALKITDGKLSESQGKLLYQTATRLKKQCMQHADLLIEEICNNRLENDLQLSGRERLTCIVVRICSFAYISAALQFLLSHAASDFNKAQFEQACGIGVKVTEEQIEDTVASVIKANEEKLQLMRYKFPISTLIAEVRKVLPWADGSKLKKEIDMQMLILLGPKTLDDMQSGKKIPSKVMPKEKLKTKEIARNEESEFEGAATIEELMKTKAHFHKPGENYKTEGYVVTPKTMDLLKRHLQITGGKVVTRFPPEPNGILHIGHAKAINIDFGYAKAHGGICYLRYDDTNPEKEEERYFTAIREMVEWLGYTPYKVTHSSDYFDQLYEYALELIRRGHAYVCHQKAEEVKGINPTPSPWRDRPVEESLKLFEDMKNGMFDEGAATLRMKITLEEGKVDPVAYRIKYVPHHRTGNKWCIYPTYDYTHCLCDSIENITHSLCTKEFQSRRSSYYWLCNALDLYCPVQWEFARLNVHYAVISKRKIIKLVQENFIRDWDDPRLFTLTALKRRGFPPQAINNFVAKMGLTTALTSVDPMMLEACVRDVLNVTAPRHMAVLKPLKVRIANPVELPKTVEVPDFPNTLSDKSTGKHHVQFDSTIFIEADDFKEHADDKHFKRFTSTQTVGLKYVGLVLILREIKKNEMGEFVELIVKVEKLTEQNKPKCFIHWVAKPISCEVRLYERLFHHRNPEDSNEVPGGFLTDVNKDSLHVINDAYIDESLRRCAKVESRFQFERVGFFVVDPDSTDTKLVFNRTVSLKEDDQLQKVQK</sequence>
<name>A0A0V1H409_9BILA</name>
<dbReference type="GO" id="GO:0099023">
    <property type="term" value="C:vesicle tethering complex"/>
    <property type="evidence" value="ECO:0007669"/>
    <property type="project" value="UniProtKB-ARBA"/>
</dbReference>
<evidence type="ECO:0000256" key="9">
    <source>
        <dbReference type="ARBA" id="ARBA00048270"/>
    </source>
</evidence>
<evidence type="ECO:0000256" key="6">
    <source>
        <dbReference type="ARBA" id="ARBA00022917"/>
    </source>
</evidence>
<feature type="region of interest" description="Disordered" evidence="10">
    <location>
        <begin position="379"/>
        <end position="416"/>
    </location>
</feature>
<dbReference type="GO" id="GO:0017101">
    <property type="term" value="C:aminoacyl-tRNA synthetase multienzyme complex"/>
    <property type="evidence" value="ECO:0007669"/>
    <property type="project" value="TreeGrafter"/>
</dbReference>
<evidence type="ECO:0000256" key="3">
    <source>
        <dbReference type="ARBA" id="ARBA00022598"/>
    </source>
</evidence>
<dbReference type="GO" id="GO:0005768">
    <property type="term" value="C:endosome"/>
    <property type="evidence" value="ECO:0007669"/>
    <property type="project" value="UniProtKB-ARBA"/>
</dbReference>
<dbReference type="Pfam" id="PF03950">
    <property type="entry name" value="tRNA-synt_1c_C"/>
    <property type="match status" value="1"/>
</dbReference>
<proteinExistence type="inferred from homology"/>
<feature type="domain" description="Glutamyl/glutaminyl-tRNA synthetase class Ib catalytic" evidence="12">
    <location>
        <begin position="1067"/>
        <end position="1366"/>
    </location>
</feature>
<dbReference type="InterPro" id="IPR042559">
    <property type="entry name" value="Gln-tRNA-synth_Ib_RNA-bd_N_2"/>
</dbReference>
<keyword evidence="7" id="KW-0030">Aminoacyl-tRNA synthetase</keyword>
<evidence type="ECO:0000256" key="5">
    <source>
        <dbReference type="ARBA" id="ARBA00022840"/>
    </source>
</evidence>
<comment type="catalytic activity">
    <reaction evidence="9">
        <text>tRNA(Gln) + L-glutamine + ATP = L-glutaminyl-tRNA(Gln) + AMP + diphosphate</text>
        <dbReference type="Rhea" id="RHEA:20121"/>
        <dbReference type="Rhea" id="RHEA-COMP:9662"/>
        <dbReference type="Rhea" id="RHEA-COMP:9681"/>
        <dbReference type="ChEBI" id="CHEBI:30616"/>
        <dbReference type="ChEBI" id="CHEBI:33019"/>
        <dbReference type="ChEBI" id="CHEBI:58359"/>
        <dbReference type="ChEBI" id="CHEBI:78442"/>
        <dbReference type="ChEBI" id="CHEBI:78521"/>
        <dbReference type="ChEBI" id="CHEBI:456215"/>
        <dbReference type="EC" id="6.1.1.18"/>
    </reaction>
</comment>
<evidence type="ECO:0000256" key="7">
    <source>
        <dbReference type="ARBA" id="ARBA00023146"/>
    </source>
</evidence>
<dbReference type="InterPro" id="IPR020059">
    <property type="entry name" value="Glu/Gln-tRNA-synth_Ib_codon-bd"/>
</dbReference>
<dbReference type="Proteomes" id="UP000055024">
    <property type="component" value="Unassembled WGS sequence"/>
</dbReference>
<keyword evidence="19" id="KW-1185">Reference proteome</keyword>
<dbReference type="GO" id="GO:0005524">
    <property type="term" value="F:ATP binding"/>
    <property type="evidence" value="ECO:0007669"/>
    <property type="project" value="UniProtKB-KW"/>
</dbReference>
<dbReference type="FunFam" id="3.40.50.620:FF:000049">
    <property type="entry name" value="Probable glutamine--tRNA ligase"/>
    <property type="match status" value="1"/>
</dbReference>
<dbReference type="InterPro" id="IPR004514">
    <property type="entry name" value="Gln-tRNA-synth"/>
</dbReference>
<comment type="caution">
    <text evidence="18">The sequence shown here is derived from an EMBL/GenBank/DDBJ whole genome shotgun (WGS) entry which is preliminary data.</text>
</comment>
<dbReference type="FunFam" id="2.40.240.10:FF:000008">
    <property type="entry name" value="probable glutamine--tRNA ligase"/>
    <property type="match status" value="1"/>
</dbReference>
<dbReference type="Pfam" id="PF04557">
    <property type="entry name" value="tRNA_synt_1c_R2"/>
    <property type="match status" value="1"/>
</dbReference>
<dbReference type="Gene3D" id="1.10.150.780">
    <property type="entry name" value="Vps16, C-terminal region"/>
    <property type="match status" value="1"/>
</dbReference>
<dbReference type="InterPro" id="IPR006925">
    <property type="entry name" value="Vps16_C"/>
</dbReference>
<evidence type="ECO:0000313" key="18">
    <source>
        <dbReference type="EMBL" id="KRZ05335.1"/>
    </source>
</evidence>
<evidence type="ECO:0000259" key="14">
    <source>
        <dbReference type="Pfam" id="PF04557"/>
    </source>
</evidence>
<evidence type="ECO:0000259" key="12">
    <source>
        <dbReference type="Pfam" id="PF00749"/>
    </source>
</evidence>
<dbReference type="GO" id="GO:0006425">
    <property type="term" value="P:glutaminyl-tRNA aminoacylation"/>
    <property type="evidence" value="ECO:0007669"/>
    <property type="project" value="InterPro"/>
</dbReference>
<dbReference type="InterPro" id="IPR020058">
    <property type="entry name" value="Glu/Gln-tRNA-synth_Ib_cat-dom"/>
</dbReference>
<feature type="domain" description="Glutaminyl-tRNA synthetase class Ib non-specific RNA-binding" evidence="15">
    <location>
        <begin position="790"/>
        <end position="874"/>
    </location>
</feature>
<dbReference type="InterPro" id="IPR011035">
    <property type="entry name" value="Ribosomal_bL25/Gln-tRNA_synth"/>
</dbReference>
<dbReference type="STRING" id="268475.A0A0V1H409"/>
<organism evidence="18 19">
    <name type="scientific">Trichinella zimbabwensis</name>
    <dbReference type="NCBI Taxonomy" id="268475"/>
    <lineage>
        <taxon>Eukaryota</taxon>
        <taxon>Metazoa</taxon>
        <taxon>Ecdysozoa</taxon>
        <taxon>Nematoda</taxon>
        <taxon>Enoplea</taxon>
        <taxon>Dorylaimia</taxon>
        <taxon>Trichinellida</taxon>
        <taxon>Trichinellidae</taxon>
        <taxon>Trichinella</taxon>
    </lineage>
</organism>
<comment type="similarity">
    <text evidence="1">Belongs to the class-I aminoacyl-tRNA synthetase family.</text>
</comment>
<feature type="domain" description="Vps16 C-terminal" evidence="16">
    <location>
        <begin position="471"/>
        <end position="682"/>
    </location>
</feature>
<keyword evidence="3 18" id="KW-0436">Ligase</keyword>
<feature type="domain" description="tRNA synthetases class I (E and Q) anti-codon binding" evidence="17">
    <location>
        <begin position="1484"/>
        <end position="1560"/>
    </location>
</feature>
<evidence type="ECO:0000259" key="17">
    <source>
        <dbReference type="Pfam" id="PF20974"/>
    </source>
</evidence>
<dbReference type="FunFam" id="1.10.10.2420:FF:000001">
    <property type="entry name" value="Glutamine--tRNA ligase cytoplasmic"/>
    <property type="match status" value="1"/>
</dbReference>
<dbReference type="InterPro" id="IPR000924">
    <property type="entry name" value="Glu/Gln-tRNA-synth"/>
</dbReference>